<feature type="active site" description="Charge relay system" evidence="12 13">
    <location>
        <position position="609"/>
    </location>
</feature>
<evidence type="ECO:0000256" key="11">
    <source>
        <dbReference type="ARBA" id="ARBA00023180"/>
    </source>
</evidence>
<keyword evidence="7 13" id="KW-0720">Serine protease</keyword>
<dbReference type="Gene3D" id="3.40.50.200">
    <property type="entry name" value="Peptidase S8/S53 domain"/>
    <property type="match status" value="2"/>
</dbReference>
<dbReference type="InterPro" id="IPR015500">
    <property type="entry name" value="Peptidase_S8_subtilisin-rel"/>
</dbReference>
<feature type="chain" id="PRO_5035853433" evidence="15">
    <location>
        <begin position="24"/>
        <end position="1078"/>
    </location>
</feature>
<keyword evidence="4" id="KW-0812">Transmembrane</keyword>
<dbReference type="EC" id="3.4.21.-" evidence="17"/>
<evidence type="ECO:0000256" key="8">
    <source>
        <dbReference type="ARBA" id="ARBA00022989"/>
    </source>
</evidence>
<organism evidence="17 18">
    <name type="scientific">Mytilus edulis</name>
    <name type="common">Blue mussel</name>
    <dbReference type="NCBI Taxonomy" id="6550"/>
    <lineage>
        <taxon>Eukaryota</taxon>
        <taxon>Metazoa</taxon>
        <taxon>Spiralia</taxon>
        <taxon>Lophotrochozoa</taxon>
        <taxon>Mollusca</taxon>
        <taxon>Bivalvia</taxon>
        <taxon>Autobranchia</taxon>
        <taxon>Pteriomorphia</taxon>
        <taxon>Mytilida</taxon>
        <taxon>Mytiloidea</taxon>
        <taxon>Mytilidae</taxon>
        <taxon>Mytilinae</taxon>
        <taxon>Mytilus</taxon>
    </lineage>
</organism>
<feature type="active site" description="Charge relay system" evidence="12 13">
    <location>
        <position position="433"/>
    </location>
</feature>
<dbReference type="FunFam" id="3.40.50.200:FF:000005">
    <property type="entry name" value="Proprotein convertase subtilisin/kexin type 7"/>
    <property type="match status" value="1"/>
</dbReference>
<gene>
    <name evidence="17" type="ORF">MEDL_18287</name>
</gene>
<dbReference type="InterPro" id="IPR038466">
    <property type="entry name" value="S8_pro-domain_sf"/>
</dbReference>
<dbReference type="PROSITE" id="PS00138">
    <property type="entry name" value="SUBTILASE_SER"/>
    <property type="match status" value="1"/>
</dbReference>
<dbReference type="Proteomes" id="UP000683360">
    <property type="component" value="Unassembled WGS sequence"/>
</dbReference>
<dbReference type="InterPro" id="IPR036852">
    <property type="entry name" value="Peptidase_S8/S53_dom_sf"/>
</dbReference>
<evidence type="ECO:0000256" key="4">
    <source>
        <dbReference type="ARBA" id="ARBA00022692"/>
    </source>
</evidence>
<dbReference type="PROSITE" id="PS51829">
    <property type="entry name" value="P_HOMO_B"/>
    <property type="match status" value="1"/>
</dbReference>
<evidence type="ECO:0000256" key="10">
    <source>
        <dbReference type="ARBA" id="ARBA00023145"/>
    </source>
</evidence>
<comment type="caution">
    <text evidence="17">The sequence shown here is derived from an EMBL/GenBank/DDBJ whole genome shotgun (WGS) entry which is preliminary data.</text>
</comment>
<dbReference type="Pfam" id="PF16470">
    <property type="entry name" value="S8_pro-domain"/>
    <property type="match status" value="1"/>
</dbReference>
<feature type="signal peptide" evidence="15">
    <location>
        <begin position="1"/>
        <end position="23"/>
    </location>
</feature>
<keyword evidence="5 15" id="KW-0732">Signal</keyword>
<dbReference type="GO" id="GO:0004252">
    <property type="term" value="F:serine-type endopeptidase activity"/>
    <property type="evidence" value="ECO:0007669"/>
    <property type="project" value="UniProtKB-UniRule"/>
</dbReference>
<dbReference type="GO" id="GO:0016485">
    <property type="term" value="P:protein processing"/>
    <property type="evidence" value="ECO:0007669"/>
    <property type="project" value="TreeGrafter"/>
</dbReference>
<keyword evidence="8" id="KW-1133">Transmembrane helix</keyword>
<dbReference type="GO" id="GO:0005802">
    <property type="term" value="C:trans-Golgi network"/>
    <property type="evidence" value="ECO:0007669"/>
    <property type="project" value="TreeGrafter"/>
</dbReference>
<dbReference type="SUPFAM" id="SSF49785">
    <property type="entry name" value="Galactose-binding domain-like"/>
    <property type="match status" value="1"/>
</dbReference>
<dbReference type="Gene3D" id="3.30.70.850">
    <property type="entry name" value="Peptidase S8, pro-domain"/>
    <property type="match status" value="1"/>
</dbReference>
<keyword evidence="9" id="KW-0472">Membrane</keyword>
<dbReference type="GO" id="GO:0000139">
    <property type="term" value="C:Golgi membrane"/>
    <property type="evidence" value="ECO:0007669"/>
    <property type="project" value="TreeGrafter"/>
</dbReference>
<protein>
    <submittedName>
        <fullName evidence="17">PCSK7</fullName>
        <ecNumber evidence="17">3.4.21.-</ecNumber>
    </submittedName>
</protein>
<dbReference type="EMBL" id="CAJPWZ010000931">
    <property type="protein sequence ID" value="CAG2203806.1"/>
    <property type="molecule type" value="Genomic_DNA"/>
</dbReference>
<keyword evidence="10" id="KW-0865">Zymogen</keyword>
<sequence>MHNGVKTLLLHVLILLSLTCCSFQKPAERKKQIPVAPHTDNYKDTLLWTIEVKHNNSEHVKQIPGHSHDLQDDLFRFGNIYIHSEGQTESDRNLARKIAPECNLTFLGHIGHLKNIYLFGHALSEYTGQNTTHQFINVDFKTLKSVIDDIETKLDNHDNVVWFHREKVFSREKRRIQFSDPAYNQQWHLNNYASGMDINVTGVWEHNITGLGITVAVLDDVVDDGKSGFTVSVVDNVEDDGKLGLTVSVVEDGNLDLTVSVEDDDDGELDFTVSVEDDGKLGFTVSVVDDGELGFTVSVEDDGKLGLTVSVVEDGKLDLTVSVEDYVVEDGKLGFTVSVVDDGELGFTVSVEDDVVDDGKLGLTVSVVDDGKLDLTVSVVDDGKLGITVSVADDGLEWTNKDITENYSKEGSYDLNSNDDDPMPNGRVANNHHGTRCAGEIAAVVNNYCAVGVAYKAKVSGIRILDGPMTDSLEAKGFNERIQINDIYSCSWGPDDDGKTVDGPHFLAAKAIRYGIDFGRKGYGSIYVVASGNGGRYNDNCNYDGYANSIYTVTIGAVDEHGNMPYYAEECASMLAVTFSSGMGTRSIVTTDWNKHGASGCTYSHTGTSASAPIAAGMVALMLQARPCLTWRDVQYIIIMTAQKVDIDLAHWQKNKAGLYHSHKHGFGLMKAWRLVNAARVWEPVPWLTSYMHSSGDINVQIPKGVNKPLIIKYKVSKADIEGFDLFTLENAQLAVTITHGTRGDLETVLLCPSGTRSIMGAYRMHDRSDKGLSDWTFNTVRCWGESPVGEWVIKITDKGRDMSSIGYLKRWKLRLFGTSMSTDMFQQRRSIIEEAMSGQYLNQSYIPECQAPPNTAKPDSTAMSEKTLKILTLASAFCVVLAIYQSFEYMFCYNEEKKLVSRMRQVYTRAQQLSQGNDPSETTGLLSSAQDTTGSSNELWEEYPMQDLSSSTMALPQQGVYTERHSSLQNGNNEIQSDLHVAATDGTCHSSAHARSDNLEERESFTSNDTNHIETDLSNIHKCANHSENPHTTHCAINRLPTISDASDNENVIYSEVLLNSSHSDEEHAHLISSKST</sequence>
<keyword evidence="11" id="KW-0325">Glycoprotein</keyword>
<evidence type="ECO:0000256" key="12">
    <source>
        <dbReference type="PIRSR" id="PIRSR615500-1"/>
    </source>
</evidence>
<evidence type="ECO:0000256" key="7">
    <source>
        <dbReference type="ARBA" id="ARBA00022825"/>
    </source>
</evidence>
<evidence type="ECO:0000256" key="13">
    <source>
        <dbReference type="PROSITE-ProRule" id="PRU01240"/>
    </source>
</evidence>
<evidence type="ECO:0000256" key="3">
    <source>
        <dbReference type="ARBA" id="ARBA00022685"/>
    </source>
</evidence>
<evidence type="ECO:0000256" key="6">
    <source>
        <dbReference type="ARBA" id="ARBA00022801"/>
    </source>
</evidence>
<dbReference type="PROSITE" id="PS00137">
    <property type="entry name" value="SUBTILASE_HIS"/>
    <property type="match status" value="1"/>
</dbReference>
<keyword evidence="18" id="KW-1185">Reference proteome</keyword>
<reference evidence="17" key="1">
    <citation type="submission" date="2021-03" db="EMBL/GenBank/DDBJ databases">
        <authorList>
            <person name="Bekaert M."/>
        </authorList>
    </citation>
    <scope>NUCLEOTIDE SEQUENCE</scope>
</reference>
<evidence type="ECO:0000256" key="1">
    <source>
        <dbReference type="ARBA" id="ARBA00004370"/>
    </source>
</evidence>
<dbReference type="InterPro" id="IPR000209">
    <property type="entry name" value="Peptidase_S8/S53_dom"/>
</dbReference>
<dbReference type="Pfam" id="PF00082">
    <property type="entry name" value="Peptidase_S8"/>
    <property type="match status" value="1"/>
</dbReference>
<name>A0A8S3RAC2_MYTED</name>
<evidence type="ECO:0000256" key="5">
    <source>
        <dbReference type="ARBA" id="ARBA00022729"/>
    </source>
</evidence>
<proteinExistence type="inferred from homology"/>
<dbReference type="OrthoDB" id="300641at2759"/>
<dbReference type="SUPFAM" id="SSF52743">
    <property type="entry name" value="Subtilisin-like"/>
    <property type="match status" value="2"/>
</dbReference>
<evidence type="ECO:0000256" key="14">
    <source>
        <dbReference type="SAM" id="MobiDB-lite"/>
    </source>
</evidence>
<feature type="active site" description="Charge relay system" evidence="12 13">
    <location>
        <position position="393"/>
    </location>
</feature>
<dbReference type="InterPro" id="IPR008979">
    <property type="entry name" value="Galactose-bd-like_sf"/>
</dbReference>
<evidence type="ECO:0000256" key="9">
    <source>
        <dbReference type="ARBA" id="ARBA00023136"/>
    </source>
</evidence>
<comment type="similarity">
    <text evidence="13">Belongs to the peptidase S8 family.</text>
</comment>
<comment type="subcellular location">
    <subcellularLocation>
        <location evidence="1">Membrane</location>
    </subcellularLocation>
</comment>
<dbReference type="PANTHER" id="PTHR42884:SF28">
    <property type="entry name" value="PROPROTEIN CONVERTASE SUBTILISIN_KEXIN TYPE 7"/>
    <property type="match status" value="1"/>
</dbReference>
<dbReference type="CDD" id="cd04059">
    <property type="entry name" value="Peptidases_S8_Protein_convertases_Kexins_Furin-like"/>
    <property type="match status" value="1"/>
</dbReference>
<evidence type="ECO:0000256" key="2">
    <source>
        <dbReference type="ARBA" id="ARBA00022670"/>
    </source>
</evidence>
<dbReference type="Gene3D" id="2.60.120.260">
    <property type="entry name" value="Galactose-binding domain-like"/>
    <property type="match status" value="1"/>
</dbReference>
<dbReference type="InterPro" id="IPR002884">
    <property type="entry name" value="P_dom"/>
</dbReference>
<dbReference type="PANTHER" id="PTHR42884">
    <property type="entry name" value="PROPROTEIN CONVERTASE SUBTILISIN/KEXIN-RELATED"/>
    <property type="match status" value="1"/>
</dbReference>
<dbReference type="InterPro" id="IPR034182">
    <property type="entry name" value="Kexin/furin"/>
</dbReference>
<dbReference type="InterPro" id="IPR023828">
    <property type="entry name" value="Peptidase_S8_Ser-AS"/>
</dbReference>
<keyword evidence="2 13" id="KW-0645">Protease</keyword>
<evidence type="ECO:0000256" key="15">
    <source>
        <dbReference type="SAM" id="SignalP"/>
    </source>
</evidence>
<dbReference type="Pfam" id="PF01483">
    <property type="entry name" value="P_proprotein"/>
    <property type="match status" value="1"/>
</dbReference>
<keyword evidence="3" id="KW-0165">Cleavage on pair of basic residues</keyword>
<dbReference type="PROSITE" id="PS51892">
    <property type="entry name" value="SUBTILASE"/>
    <property type="match status" value="1"/>
</dbReference>
<evidence type="ECO:0000313" key="17">
    <source>
        <dbReference type="EMBL" id="CAG2203806.1"/>
    </source>
</evidence>
<dbReference type="AlphaFoldDB" id="A0A8S3RAC2"/>
<feature type="region of interest" description="Disordered" evidence="14">
    <location>
        <begin position="912"/>
        <end position="937"/>
    </location>
</feature>
<dbReference type="FunFam" id="2.60.120.260:FF:000026">
    <property type="entry name" value="proprotein convertase subtilisin/kexin type 7"/>
    <property type="match status" value="1"/>
</dbReference>
<dbReference type="PRINTS" id="PR00723">
    <property type="entry name" value="SUBTILISIN"/>
</dbReference>
<evidence type="ECO:0000313" key="18">
    <source>
        <dbReference type="Proteomes" id="UP000683360"/>
    </source>
</evidence>
<feature type="domain" description="P/Homo B" evidence="16">
    <location>
        <begin position="685"/>
        <end position="822"/>
    </location>
</feature>
<keyword evidence="6 13" id="KW-0378">Hydrolase</keyword>
<accession>A0A8S3RAC2</accession>
<dbReference type="InterPro" id="IPR022398">
    <property type="entry name" value="Peptidase_S8_His-AS"/>
</dbReference>
<evidence type="ECO:0000259" key="16">
    <source>
        <dbReference type="PROSITE" id="PS51829"/>
    </source>
</evidence>
<dbReference type="InterPro" id="IPR032815">
    <property type="entry name" value="S8_pro-domain"/>
</dbReference>